<evidence type="ECO:0000313" key="2">
    <source>
        <dbReference type="Proteomes" id="UP000824782"/>
    </source>
</evidence>
<evidence type="ECO:0000313" key="1">
    <source>
        <dbReference type="EMBL" id="KAG8591486.1"/>
    </source>
</evidence>
<reference evidence="1" key="1">
    <citation type="thesis" date="2020" institute="ProQuest LLC" country="789 East Eisenhower Parkway, Ann Arbor, MI, USA">
        <title>Comparative Genomics and Chromosome Evolution.</title>
        <authorList>
            <person name="Mudd A.B."/>
        </authorList>
    </citation>
    <scope>NUCLEOTIDE SEQUENCE</scope>
    <source>
        <strain evidence="1">237g6f4</strain>
        <tissue evidence="1">Blood</tissue>
    </source>
</reference>
<sequence length="80" mass="9283">MLRCEHITGKSALCPVHRLWTPKATKEGVVFVMHRLLKKSTNINFPRILNIYELSKSIWHLCIIQYTRPLTEGSHLVKVS</sequence>
<dbReference type="AlphaFoldDB" id="A0AAV7D3S3"/>
<gene>
    <name evidence="1" type="ORF">GDO81_000197</name>
</gene>
<proteinExistence type="predicted"/>
<dbReference type="Proteomes" id="UP000824782">
    <property type="component" value="Unassembled WGS sequence"/>
</dbReference>
<comment type="caution">
    <text evidence="1">The sequence shown here is derived from an EMBL/GenBank/DDBJ whole genome shotgun (WGS) entry which is preliminary data.</text>
</comment>
<protein>
    <submittedName>
        <fullName evidence="1">Uncharacterized protein</fullName>
    </submittedName>
</protein>
<name>A0AAV7D3S3_ENGPU</name>
<accession>A0AAV7D3S3</accession>
<organism evidence="1 2">
    <name type="scientific">Engystomops pustulosus</name>
    <name type="common">Tungara frog</name>
    <name type="synonym">Physalaemus pustulosus</name>
    <dbReference type="NCBI Taxonomy" id="76066"/>
    <lineage>
        <taxon>Eukaryota</taxon>
        <taxon>Metazoa</taxon>
        <taxon>Chordata</taxon>
        <taxon>Craniata</taxon>
        <taxon>Vertebrata</taxon>
        <taxon>Euteleostomi</taxon>
        <taxon>Amphibia</taxon>
        <taxon>Batrachia</taxon>
        <taxon>Anura</taxon>
        <taxon>Neobatrachia</taxon>
        <taxon>Hyloidea</taxon>
        <taxon>Leptodactylidae</taxon>
        <taxon>Leiuperinae</taxon>
        <taxon>Engystomops</taxon>
    </lineage>
</organism>
<keyword evidence="2" id="KW-1185">Reference proteome</keyword>
<dbReference type="EMBL" id="WNYA01000001">
    <property type="protein sequence ID" value="KAG8591486.1"/>
    <property type="molecule type" value="Genomic_DNA"/>
</dbReference>